<dbReference type="Proteomes" id="UP000035763">
    <property type="component" value="Unassembled WGS sequence"/>
</dbReference>
<name>W6K1H2_9MICO</name>
<dbReference type="AlphaFoldDB" id="W6K1H2"/>
<accession>W6K1H2</accession>
<protein>
    <submittedName>
        <fullName evidence="1">Uncharacterized protein</fullName>
    </submittedName>
</protein>
<comment type="caution">
    <text evidence="1">The sequence shown here is derived from an EMBL/GenBank/DDBJ whole genome shotgun (WGS) entry which is preliminary data.</text>
</comment>
<proteinExistence type="predicted"/>
<evidence type="ECO:0000313" key="2">
    <source>
        <dbReference type="Proteomes" id="UP000035763"/>
    </source>
</evidence>
<keyword evidence="2" id="KW-1185">Reference proteome</keyword>
<evidence type="ECO:0000313" key="1">
    <source>
        <dbReference type="EMBL" id="CCH72134.1"/>
    </source>
</evidence>
<reference evidence="1 2" key="1">
    <citation type="journal article" date="2013" name="ISME J.">
        <title>A metabolic model for members of the genus Tetrasphaera involved in enhanced biological phosphorus removal.</title>
        <authorList>
            <person name="Kristiansen R."/>
            <person name="Nguyen H.T.T."/>
            <person name="Saunders A.M."/>
            <person name="Nielsen J.L."/>
            <person name="Wimmer R."/>
            <person name="Le V.Q."/>
            <person name="McIlroy S.J."/>
            <person name="Petrovski S."/>
            <person name="Seviour R.J."/>
            <person name="Calteau A."/>
            <person name="Nielsen K.L."/>
            <person name="Nielsen P.H."/>
        </authorList>
    </citation>
    <scope>NUCLEOTIDE SEQUENCE [LARGE SCALE GENOMIC DNA]</scope>
    <source>
        <strain evidence="1 2">Ben110</strain>
    </source>
</reference>
<organism evidence="1 2">
    <name type="scientific">Nostocoides australiense Ben110</name>
    <dbReference type="NCBI Taxonomy" id="1193182"/>
    <lineage>
        <taxon>Bacteria</taxon>
        <taxon>Bacillati</taxon>
        <taxon>Actinomycetota</taxon>
        <taxon>Actinomycetes</taxon>
        <taxon>Micrococcales</taxon>
        <taxon>Intrasporangiaceae</taxon>
        <taxon>Nostocoides</taxon>
    </lineage>
</organism>
<sequence>MGPVAPVQVKYGYELTVTEDERDALADMLGTC</sequence>
<gene>
    <name evidence="1" type="ORF">BN11_1370008</name>
</gene>
<dbReference type="EMBL" id="CAJA01000043">
    <property type="protein sequence ID" value="CCH72134.1"/>
    <property type="molecule type" value="Genomic_DNA"/>
</dbReference>